<dbReference type="CDD" id="cd00834">
    <property type="entry name" value="KAS_I_II"/>
    <property type="match status" value="1"/>
</dbReference>
<dbReference type="PANTHER" id="PTHR11712">
    <property type="entry name" value="POLYKETIDE SYNTHASE-RELATED"/>
    <property type="match status" value="1"/>
</dbReference>
<evidence type="ECO:0000256" key="1">
    <source>
        <dbReference type="ARBA" id="ARBA00005194"/>
    </source>
</evidence>
<comment type="similarity">
    <text evidence="2 4">Belongs to the thiolase-like superfamily. Beta-ketoacyl-ACP synthases family.</text>
</comment>
<dbReference type="GO" id="GO:0004315">
    <property type="term" value="F:3-oxoacyl-[acyl-carrier-protein] synthase activity"/>
    <property type="evidence" value="ECO:0007669"/>
    <property type="project" value="UniProtKB-EC"/>
</dbReference>
<dbReference type="InterPro" id="IPR014030">
    <property type="entry name" value="Ketoacyl_synth_N"/>
</dbReference>
<dbReference type="SUPFAM" id="SSF53901">
    <property type="entry name" value="Thiolase-like"/>
    <property type="match status" value="2"/>
</dbReference>
<dbReference type="EMBL" id="JAHSQO010000001">
    <property type="protein sequence ID" value="MBY8915119.1"/>
    <property type="molecule type" value="Genomic_DNA"/>
</dbReference>
<dbReference type="PROSITE" id="PS00606">
    <property type="entry name" value="KS3_1"/>
    <property type="match status" value="1"/>
</dbReference>
<dbReference type="Proteomes" id="UP000777661">
    <property type="component" value="Unassembled WGS sequence"/>
</dbReference>
<feature type="compositionally biased region" description="Basic and acidic residues" evidence="5">
    <location>
        <begin position="17"/>
        <end position="37"/>
    </location>
</feature>
<dbReference type="EC" id="2.3.1.179" evidence="7"/>
<organism evidence="7 8">
    <name type="scientific">Nitratireductor rhodophyticola</name>
    <dbReference type="NCBI Taxonomy" id="2854036"/>
    <lineage>
        <taxon>Bacteria</taxon>
        <taxon>Pseudomonadati</taxon>
        <taxon>Pseudomonadota</taxon>
        <taxon>Alphaproteobacteria</taxon>
        <taxon>Hyphomicrobiales</taxon>
        <taxon>Phyllobacteriaceae</taxon>
        <taxon>Nitratireductor</taxon>
    </lineage>
</organism>
<comment type="pathway">
    <text evidence="1">Lipid metabolism; fatty acid biosynthesis.</text>
</comment>
<name>A0ABS7R2G8_9HYPH</name>
<reference evidence="7 8" key="1">
    <citation type="submission" date="2021-06" db="EMBL/GenBank/DDBJ databases">
        <title>Nitratireductor porphyridii sp. nov., isolated from a small marine red alga, Porphyridium purpureum in South Korea.</title>
        <authorList>
            <person name="Kim K.H."/>
            <person name="Kristyanto S."/>
            <person name="Jeon C.O."/>
        </authorList>
    </citation>
    <scope>NUCLEOTIDE SEQUENCE [LARGE SCALE GENOMIC DNA]</scope>
    <source>
        <strain evidence="7 8">R6</strain>
    </source>
</reference>
<dbReference type="PANTHER" id="PTHR11712:SF336">
    <property type="entry name" value="3-OXOACYL-[ACYL-CARRIER-PROTEIN] SYNTHASE, MITOCHONDRIAL"/>
    <property type="match status" value="1"/>
</dbReference>
<evidence type="ECO:0000313" key="7">
    <source>
        <dbReference type="EMBL" id="MBY8915119.1"/>
    </source>
</evidence>
<dbReference type="NCBIfam" id="NF005076">
    <property type="entry name" value="PRK06501.1"/>
    <property type="match status" value="1"/>
</dbReference>
<dbReference type="InterPro" id="IPR020841">
    <property type="entry name" value="PKS_Beta-ketoAc_synthase_dom"/>
</dbReference>
<feature type="domain" description="Ketosynthase family 3 (KS3)" evidence="6">
    <location>
        <begin position="44"/>
        <end position="454"/>
    </location>
</feature>
<protein>
    <submittedName>
        <fullName evidence="7">Beta-ketoacyl-ACP synthase</fullName>
        <ecNumber evidence="7">2.3.1.179</ecNumber>
    </submittedName>
</protein>
<keyword evidence="8" id="KW-1185">Reference proteome</keyword>
<accession>A0ABS7R2G8</accession>
<dbReference type="InterPro" id="IPR000794">
    <property type="entry name" value="Beta-ketoacyl_synthase"/>
</dbReference>
<evidence type="ECO:0000259" key="6">
    <source>
        <dbReference type="PROSITE" id="PS52004"/>
    </source>
</evidence>
<dbReference type="InterPro" id="IPR016039">
    <property type="entry name" value="Thiolase-like"/>
</dbReference>
<dbReference type="Gene3D" id="3.40.47.10">
    <property type="match status" value="1"/>
</dbReference>
<evidence type="ECO:0000256" key="2">
    <source>
        <dbReference type="ARBA" id="ARBA00008467"/>
    </source>
</evidence>
<feature type="region of interest" description="Disordered" evidence="5">
    <location>
        <begin position="13"/>
        <end position="42"/>
    </location>
</feature>
<comment type="caution">
    <text evidence="7">The sequence shown here is derived from an EMBL/GenBank/DDBJ whole genome shotgun (WGS) entry which is preliminary data.</text>
</comment>
<gene>
    <name evidence="7" type="ORF">KVG22_00845</name>
</gene>
<dbReference type="InterPro" id="IPR018201">
    <property type="entry name" value="Ketoacyl_synth_AS"/>
</dbReference>
<evidence type="ECO:0000256" key="5">
    <source>
        <dbReference type="SAM" id="MobiDB-lite"/>
    </source>
</evidence>
<dbReference type="InterPro" id="IPR014031">
    <property type="entry name" value="Ketoacyl_synth_C"/>
</dbReference>
<dbReference type="SMART" id="SM00825">
    <property type="entry name" value="PKS_KS"/>
    <property type="match status" value="1"/>
</dbReference>
<evidence type="ECO:0000256" key="3">
    <source>
        <dbReference type="ARBA" id="ARBA00022679"/>
    </source>
</evidence>
<sequence>MPFWPQPSAITATREWAWSKRPDPSGPEDFRESDPVKTTDSFGRPVIAVTGMGVVTSLGQGRQENWDALISGRSGIHPITRFPTDHMATTISGMVDFLPSSTRGASVHTHHLADLVAAEAIEQSGLPNSEFGGPLFLAAPPVELDWHHRLALYAKARSHNGNPSLIEAAREARAMELFEESQFGTIADRLAERYGTSGLPITMSTACASGATAIQLGTEAIRRGECDRALAIGADGSATAEALIRFSLLSALTTQNDAPEKASRPFSKDRSGFVLAEGAGALVLESLESALARGAEILGIMRGCGEKADDFHRTRSKPDGSPAIGAVRAALADAGMAEDEIEYVNAHGTSTPENDKMEHLSLSTVFGERMKTTPISSNKSMIGHTLSAAGAIEAVFSLMTMREGVIPPTINYDTPDPAIELDVVPNVKREAQVSTVLSNSFGFGGQNTCLVMAREPV</sequence>
<dbReference type="PROSITE" id="PS52004">
    <property type="entry name" value="KS3_2"/>
    <property type="match status" value="1"/>
</dbReference>
<evidence type="ECO:0000313" key="8">
    <source>
        <dbReference type="Proteomes" id="UP000777661"/>
    </source>
</evidence>
<dbReference type="Pfam" id="PF02801">
    <property type="entry name" value="Ketoacyl-synt_C"/>
    <property type="match status" value="1"/>
</dbReference>
<keyword evidence="3 4" id="KW-0808">Transferase</keyword>
<dbReference type="Pfam" id="PF00109">
    <property type="entry name" value="ketoacyl-synt"/>
    <property type="match status" value="1"/>
</dbReference>
<evidence type="ECO:0000256" key="4">
    <source>
        <dbReference type="RuleBase" id="RU003694"/>
    </source>
</evidence>
<proteinExistence type="inferred from homology"/>
<keyword evidence="7" id="KW-0012">Acyltransferase</keyword>